<dbReference type="GO" id="GO:0070967">
    <property type="term" value="F:coenzyme F420 binding"/>
    <property type="evidence" value="ECO:0007669"/>
    <property type="project" value="TreeGrafter"/>
</dbReference>
<evidence type="ECO:0000313" key="4">
    <source>
        <dbReference type="Proteomes" id="UP000000851"/>
    </source>
</evidence>
<sequence length="130" mass="14751">MSSVIPASHLDLVERPVFCHLATIRADGTPHVNPMWFLWDGEFLCFTTSTKRAKYKELSERPSAAVSINDPDAPYRYLELRGTVERIEPDPEGEFFAVLADRYSRPMDGPVGDAPTRVRIYLRPAHATFQ</sequence>
<protein>
    <submittedName>
        <fullName evidence="3">Pyridoxamine 5'-phosphate oxidase-related FMN-binding</fullName>
    </submittedName>
</protein>
<dbReference type="HOGENOM" id="CLU_123922_3_1_11"/>
<evidence type="ECO:0000259" key="2">
    <source>
        <dbReference type="Pfam" id="PF01243"/>
    </source>
</evidence>
<dbReference type="STRING" id="479433.Caci_2043"/>
<dbReference type="SUPFAM" id="SSF50475">
    <property type="entry name" value="FMN-binding split barrel"/>
    <property type="match status" value="1"/>
</dbReference>
<dbReference type="Gene3D" id="2.30.110.10">
    <property type="entry name" value="Electron Transport, Fmn-binding Protein, Chain A"/>
    <property type="match status" value="1"/>
</dbReference>
<dbReference type="PANTHER" id="PTHR35176">
    <property type="entry name" value="HEME OXYGENASE HI_0854-RELATED"/>
    <property type="match status" value="1"/>
</dbReference>
<dbReference type="InterPro" id="IPR011576">
    <property type="entry name" value="Pyridox_Oxase_N"/>
</dbReference>
<dbReference type="Pfam" id="PF01243">
    <property type="entry name" value="PNPOx_N"/>
    <property type="match status" value="1"/>
</dbReference>
<dbReference type="EMBL" id="CP001700">
    <property type="protein sequence ID" value="ACU70963.1"/>
    <property type="molecule type" value="Genomic_DNA"/>
</dbReference>
<accession>C7QFY6</accession>
<dbReference type="RefSeq" id="WP_012786256.1">
    <property type="nucleotide sequence ID" value="NC_013131.1"/>
</dbReference>
<dbReference type="PANTHER" id="PTHR35176:SF6">
    <property type="entry name" value="HEME OXYGENASE HI_0854-RELATED"/>
    <property type="match status" value="1"/>
</dbReference>
<dbReference type="OrthoDB" id="162914at2"/>
<proteinExistence type="predicted"/>
<feature type="domain" description="Pyridoxamine 5'-phosphate oxidase N-terminal" evidence="2">
    <location>
        <begin position="8"/>
        <end position="117"/>
    </location>
</feature>
<dbReference type="KEGG" id="cai:Caci_2043"/>
<evidence type="ECO:0000256" key="1">
    <source>
        <dbReference type="ARBA" id="ARBA00023002"/>
    </source>
</evidence>
<organism evidence="3 4">
    <name type="scientific">Catenulispora acidiphila (strain DSM 44928 / JCM 14897 / NBRC 102108 / NRRL B-24433 / ID139908)</name>
    <dbReference type="NCBI Taxonomy" id="479433"/>
    <lineage>
        <taxon>Bacteria</taxon>
        <taxon>Bacillati</taxon>
        <taxon>Actinomycetota</taxon>
        <taxon>Actinomycetes</taxon>
        <taxon>Catenulisporales</taxon>
        <taxon>Catenulisporaceae</taxon>
        <taxon>Catenulispora</taxon>
    </lineage>
</organism>
<dbReference type="Proteomes" id="UP000000851">
    <property type="component" value="Chromosome"/>
</dbReference>
<dbReference type="InterPro" id="IPR012349">
    <property type="entry name" value="Split_barrel_FMN-bd"/>
</dbReference>
<dbReference type="InterPro" id="IPR019920">
    <property type="entry name" value="F420-binding_dom_put"/>
</dbReference>
<dbReference type="NCBIfam" id="TIGR03618">
    <property type="entry name" value="Rv1155_F420"/>
    <property type="match status" value="1"/>
</dbReference>
<keyword evidence="1" id="KW-0560">Oxidoreductase</keyword>
<dbReference type="GO" id="GO:0005829">
    <property type="term" value="C:cytosol"/>
    <property type="evidence" value="ECO:0007669"/>
    <property type="project" value="TreeGrafter"/>
</dbReference>
<gene>
    <name evidence="3" type="ordered locus">Caci_2043</name>
</gene>
<dbReference type="GO" id="GO:0016627">
    <property type="term" value="F:oxidoreductase activity, acting on the CH-CH group of donors"/>
    <property type="evidence" value="ECO:0007669"/>
    <property type="project" value="TreeGrafter"/>
</dbReference>
<reference evidence="3 4" key="1">
    <citation type="journal article" date="2009" name="Stand. Genomic Sci.">
        <title>Complete genome sequence of Catenulispora acidiphila type strain (ID 139908).</title>
        <authorList>
            <person name="Copeland A."/>
            <person name="Lapidus A."/>
            <person name="Glavina Del Rio T."/>
            <person name="Nolan M."/>
            <person name="Lucas S."/>
            <person name="Chen F."/>
            <person name="Tice H."/>
            <person name="Cheng J.F."/>
            <person name="Bruce D."/>
            <person name="Goodwin L."/>
            <person name="Pitluck S."/>
            <person name="Mikhailova N."/>
            <person name="Pati A."/>
            <person name="Ivanova N."/>
            <person name="Mavromatis K."/>
            <person name="Chen A."/>
            <person name="Palaniappan K."/>
            <person name="Chain P."/>
            <person name="Land M."/>
            <person name="Hauser L."/>
            <person name="Chang Y.J."/>
            <person name="Jeffries C.D."/>
            <person name="Chertkov O."/>
            <person name="Brettin T."/>
            <person name="Detter J.C."/>
            <person name="Han C."/>
            <person name="Ali Z."/>
            <person name="Tindall B.J."/>
            <person name="Goker M."/>
            <person name="Bristow J."/>
            <person name="Eisen J.A."/>
            <person name="Markowitz V."/>
            <person name="Hugenholtz P."/>
            <person name="Kyrpides N.C."/>
            <person name="Klenk H.P."/>
        </authorList>
    </citation>
    <scope>NUCLEOTIDE SEQUENCE [LARGE SCALE GENOMIC DNA]</scope>
    <source>
        <strain evidence="4">DSM 44928 / JCM 14897 / NBRC 102108 / NRRL B-24433 / ID139908</strain>
    </source>
</reference>
<dbReference type="InParanoid" id="C7QFY6"/>
<dbReference type="InterPro" id="IPR052019">
    <property type="entry name" value="F420H2_bilvrd_red/Heme_oxyg"/>
</dbReference>
<keyword evidence="4" id="KW-1185">Reference proteome</keyword>
<name>C7QFY6_CATAD</name>
<dbReference type="AlphaFoldDB" id="C7QFY6"/>
<dbReference type="eggNOG" id="COG3871">
    <property type="taxonomic scope" value="Bacteria"/>
</dbReference>
<evidence type="ECO:0000313" key="3">
    <source>
        <dbReference type="EMBL" id="ACU70963.1"/>
    </source>
</evidence>